<evidence type="ECO:0000256" key="6">
    <source>
        <dbReference type="ARBA" id="ARBA00022691"/>
    </source>
</evidence>
<evidence type="ECO:0000256" key="11">
    <source>
        <dbReference type="ARBA" id="ARBA00065434"/>
    </source>
</evidence>
<comment type="similarity">
    <text evidence="15">Belongs to the class I-like SAM-binding methyltransferase superfamily. TRM11 methyltransferase family.</text>
</comment>
<dbReference type="Pfam" id="PF25904">
    <property type="entry name" value="Tmrp11_N"/>
    <property type="match status" value="1"/>
</dbReference>
<dbReference type="AlphaFoldDB" id="A0A6P8ZZ31"/>
<dbReference type="GeneID" id="117650884"/>
<keyword evidence="18" id="KW-1185">Reference proteome</keyword>
<dbReference type="Proteomes" id="UP000515158">
    <property type="component" value="Unplaced"/>
</dbReference>
<dbReference type="PANTHER" id="PTHR13370:SF3">
    <property type="entry name" value="TRNA (GUANINE(10)-N2)-METHYLTRANSFERASE HOMOLOG"/>
    <property type="match status" value="1"/>
</dbReference>
<dbReference type="PROSITE" id="PS00092">
    <property type="entry name" value="N6_MTASE"/>
    <property type="match status" value="1"/>
</dbReference>
<comment type="function">
    <text evidence="10">Catalytic subunit of the TRMT11-TRM112 methyltransferase complex, that specifically mediates the S-adenosyl-L-methionine-dependent N(2)-methylation of guanosine nucleotide at position 10 (m2G10) in tRNAs. This is one of the major tRNA (guanine-N(2))-methyltransferases.</text>
</comment>
<dbReference type="KEGG" id="tpal:117650884"/>
<comment type="subunit">
    <text evidence="11">Part of the heterodimeric TRMT11-TRM112 methyltransferase complex; this complex forms an active tRNA methyltransferase, where TRMT112 acts as an activator of the catalytic subunit TRMT11.</text>
</comment>
<evidence type="ECO:0000259" key="17">
    <source>
        <dbReference type="Pfam" id="PF25904"/>
    </source>
</evidence>
<dbReference type="RefSeq" id="XP_034250404.1">
    <property type="nucleotide sequence ID" value="XM_034394513.1"/>
</dbReference>
<evidence type="ECO:0000256" key="5">
    <source>
        <dbReference type="ARBA" id="ARBA00022679"/>
    </source>
</evidence>
<evidence type="ECO:0000256" key="10">
    <source>
        <dbReference type="ARBA" id="ARBA00056270"/>
    </source>
</evidence>
<proteinExistence type="inferred from homology"/>
<dbReference type="PROSITE" id="PS51627">
    <property type="entry name" value="SAM_MT_TRM11"/>
    <property type="match status" value="1"/>
</dbReference>
<keyword evidence="7 15" id="KW-0819">tRNA processing</keyword>
<feature type="domain" description="Ribosomal RNA large subunit methyltransferase K/L-like methyltransferase" evidence="16">
    <location>
        <begin position="193"/>
        <end position="321"/>
    </location>
</feature>
<protein>
    <recommendedName>
        <fullName evidence="13">tRNA (guanine(10)-N(2))-methyltransferase TRMT11</fullName>
        <ecNumber evidence="12">2.1.1.214</ecNumber>
    </recommendedName>
    <alternativeName>
        <fullName evidence="14">tRNA methyltransferase 11 homolog</fullName>
    </alternativeName>
</protein>
<keyword evidence="4 15" id="KW-0489">Methyltransferase</keyword>
<dbReference type="InterPro" id="IPR059073">
    <property type="entry name" value="TRMT11_N"/>
</dbReference>
<dbReference type="GO" id="GO:0008033">
    <property type="term" value="P:tRNA processing"/>
    <property type="evidence" value="ECO:0007669"/>
    <property type="project" value="UniProtKB-UniRule"/>
</dbReference>
<evidence type="ECO:0000256" key="4">
    <source>
        <dbReference type="ARBA" id="ARBA00022603"/>
    </source>
</evidence>
<evidence type="ECO:0000256" key="1">
    <source>
        <dbReference type="ARBA" id="ARBA00004496"/>
    </source>
</evidence>
<evidence type="ECO:0000259" key="16">
    <source>
        <dbReference type="Pfam" id="PF01170"/>
    </source>
</evidence>
<feature type="domain" description="tRNA (guanine(10)-N(2))-methyltransferase TRMT11 N-terminal" evidence="17">
    <location>
        <begin position="11"/>
        <end position="183"/>
    </location>
</feature>
<dbReference type="InterPro" id="IPR002052">
    <property type="entry name" value="DNA_methylase_N6_adenine_CS"/>
</dbReference>
<dbReference type="InterPro" id="IPR029063">
    <property type="entry name" value="SAM-dependent_MTases_sf"/>
</dbReference>
<dbReference type="SUPFAM" id="SSF53335">
    <property type="entry name" value="S-adenosyl-L-methionine-dependent methyltransferases"/>
    <property type="match status" value="1"/>
</dbReference>
<comment type="subcellular location">
    <subcellularLocation>
        <location evidence="1">Cytoplasm</location>
    </subcellularLocation>
</comment>
<keyword evidence="5 15" id="KW-0808">Transferase</keyword>
<evidence type="ECO:0000256" key="15">
    <source>
        <dbReference type="PROSITE-ProRule" id="PRU00959"/>
    </source>
</evidence>
<dbReference type="CDD" id="cd02440">
    <property type="entry name" value="AdoMet_MTases"/>
    <property type="match status" value="1"/>
</dbReference>
<dbReference type="GO" id="GO:0043527">
    <property type="term" value="C:tRNA methyltransferase complex"/>
    <property type="evidence" value="ECO:0007669"/>
    <property type="project" value="UniProtKB-ARBA"/>
</dbReference>
<evidence type="ECO:0000256" key="14">
    <source>
        <dbReference type="ARBA" id="ARBA00075308"/>
    </source>
</evidence>
<dbReference type="PRINTS" id="PR00507">
    <property type="entry name" value="N12N6MTFRASE"/>
</dbReference>
<dbReference type="OrthoDB" id="296065at2759"/>
<evidence type="ECO:0000256" key="8">
    <source>
        <dbReference type="ARBA" id="ARBA00022884"/>
    </source>
</evidence>
<gene>
    <name evidence="19 20" type="primary">LOC117650884</name>
</gene>
<dbReference type="Pfam" id="PF01170">
    <property type="entry name" value="UPF0020"/>
    <property type="match status" value="1"/>
</dbReference>
<dbReference type="GO" id="GO:0000049">
    <property type="term" value="F:tRNA binding"/>
    <property type="evidence" value="ECO:0007669"/>
    <property type="project" value="UniProtKB-UniRule"/>
</dbReference>
<dbReference type="EC" id="2.1.1.214" evidence="12"/>
<organism evidence="20">
    <name type="scientific">Thrips palmi</name>
    <name type="common">Melon thrips</name>
    <dbReference type="NCBI Taxonomy" id="161013"/>
    <lineage>
        <taxon>Eukaryota</taxon>
        <taxon>Metazoa</taxon>
        <taxon>Ecdysozoa</taxon>
        <taxon>Arthropoda</taxon>
        <taxon>Hexapoda</taxon>
        <taxon>Insecta</taxon>
        <taxon>Pterygota</taxon>
        <taxon>Neoptera</taxon>
        <taxon>Paraneoptera</taxon>
        <taxon>Thysanoptera</taxon>
        <taxon>Terebrantia</taxon>
        <taxon>Thripoidea</taxon>
        <taxon>Thripidae</taxon>
        <taxon>Thrips</taxon>
    </lineage>
</organism>
<evidence type="ECO:0000313" key="19">
    <source>
        <dbReference type="RefSeq" id="XP_034250404.1"/>
    </source>
</evidence>
<sequence>MCAIASNIWQRYLLWFAHDLVDFRMAEIKSLISVLDINMRWVEEPADHPFWIVEVPSEECVKKLASRSISLRGVIELWAHSNNISTLHQQLKALNPNVYQPYLQPHLSFKVEVETFSNHLSLPELVDKIEVQSFSYLPIVGPVNLKNPDVKLWFMEYYGLEPNNIPELPYQYYFGRWITDGQRHLMKKFSLKTRKFIGNTSMDAQISVLMANQGKVKPGDLVLDPFVGTGSLLVPAAHFGAYVLGTDIDYLILHAKTRPSRIQQKVRASDESIQANLRQYGLENQYIDVVVADSSLPLWVKEFELDAIITDPPYGIREPTERVGTHKVPQITEQQAPTHIPSKIDYGHDHLYQDLLNFAAKHLKLGGRLVTFIPILRELYNEENMPKHPCLELVANSEQVLSAYVCRRLLTYEKVSRPSDCMAGERTFDPSLENFRDKYFNHCEDSRQVRRQKHYSNIGLRDSNSKTDRIAPESDT</sequence>
<dbReference type="Gene3D" id="3.40.50.150">
    <property type="entry name" value="Vaccinia Virus protein VP39"/>
    <property type="match status" value="1"/>
</dbReference>
<dbReference type="RefSeq" id="XP_034250405.1">
    <property type="nucleotide sequence ID" value="XM_034394514.1"/>
</dbReference>
<keyword evidence="6 15" id="KW-0949">S-adenosyl-L-methionine</keyword>
<keyword evidence="3 15" id="KW-0820">tRNA-binding</keyword>
<evidence type="ECO:0000256" key="13">
    <source>
        <dbReference type="ARBA" id="ARBA00067484"/>
    </source>
</evidence>
<accession>A0A6P8ZZ31</accession>
<dbReference type="GO" id="GO:0032259">
    <property type="term" value="P:methylation"/>
    <property type="evidence" value="ECO:0007669"/>
    <property type="project" value="UniProtKB-UniRule"/>
</dbReference>
<dbReference type="PANTHER" id="PTHR13370">
    <property type="entry name" value="RNA METHYLASE-RELATED"/>
    <property type="match status" value="1"/>
</dbReference>
<evidence type="ECO:0000256" key="3">
    <source>
        <dbReference type="ARBA" id="ARBA00022555"/>
    </source>
</evidence>
<dbReference type="InterPro" id="IPR000241">
    <property type="entry name" value="RlmKL-like_Mtase"/>
</dbReference>
<evidence type="ECO:0000256" key="7">
    <source>
        <dbReference type="ARBA" id="ARBA00022694"/>
    </source>
</evidence>
<evidence type="ECO:0000256" key="12">
    <source>
        <dbReference type="ARBA" id="ARBA00066937"/>
    </source>
</evidence>
<keyword evidence="2" id="KW-0963">Cytoplasm</keyword>
<dbReference type="InterPro" id="IPR016691">
    <property type="entry name" value="TRMT11"/>
</dbReference>
<dbReference type="GO" id="GO:0005737">
    <property type="term" value="C:cytoplasm"/>
    <property type="evidence" value="ECO:0007669"/>
    <property type="project" value="UniProtKB-SubCell"/>
</dbReference>
<reference evidence="19 20" key="1">
    <citation type="submission" date="2025-04" db="UniProtKB">
        <authorList>
            <consortium name="RefSeq"/>
        </authorList>
    </citation>
    <scope>IDENTIFICATION</scope>
    <source>
        <tissue evidence="19 20">Total insect</tissue>
    </source>
</reference>
<evidence type="ECO:0000313" key="18">
    <source>
        <dbReference type="Proteomes" id="UP000515158"/>
    </source>
</evidence>
<dbReference type="PIRSF" id="PIRSF017259">
    <property type="entry name" value="tRNA_mtfrase_TRM11"/>
    <property type="match status" value="1"/>
</dbReference>
<keyword evidence="8 15" id="KW-0694">RNA-binding</keyword>
<evidence type="ECO:0000313" key="20">
    <source>
        <dbReference type="RefSeq" id="XP_034250405.1"/>
    </source>
</evidence>
<comment type="catalytic activity">
    <reaction evidence="9">
        <text>guanosine(10) in tRNA + S-adenosyl-L-methionine = N(2)-methylguanosine(10) in tRNA + S-adenosyl-L-homocysteine + H(+)</text>
        <dbReference type="Rhea" id="RHEA:43128"/>
        <dbReference type="Rhea" id="RHEA-COMP:10355"/>
        <dbReference type="Rhea" id="RHEA-COMP:10357"/>
        <dbReference type="ChEBI" id="CHEBI:15378"/>
        <dbReference type="ChEBI" id="CHEBI:57856"/>
        <dbReference type="ChEBI" id="CHEBI:59789"/>
        <dbReference type="ChEBI" id="CHEBI:74269"/>
        <dbReference type="ChEBI" id="CHEBI:74481"/>
        <dbReference type="EC" id="2.1.1.214"/>
    </reaction>
    <physiologicalReaction direction="left-to-right" evidence="9">
        <dbReference type="Rhea" id="RHEA:43129"/>
    </physiologicalReaction>
</comment>
<evidence type="ECO:0000256" key="9">
    <source>
        <dbReference type="ARBA" id="ARBA00050985"/>
    </source>
</evidence>
<evidence type="ECO:0000256" key="2">
    <source>
        <dbReference type="ARBA" id="ARBA00022490"/>
    </source>
</evidence>
<dbReference type="GO" id="GO:0160102">
    <property type="term" value="F:tRNA (guanine(10)-N2)-methyltransferase activity"/>
    <property type="evidence" value="ECO:0007669"/>
    <property type="project" value="UniProtKB-EC"/>
</dbReference>
<name>A0A6P8ZZ31_THRPL</name>